<evidence type="ECO:0000313" key="4">
    <source>
        <dbReference type="Proteomes" id="UP000277921"/>
    </source>
</evidence>
<evidence type="ECO:0000256" key="1">
    <source>
        <dbReference type="SAM" id="Phobius"/>
    </source>
</evidence>
<name>A0A3N8QBW2_9BURK</name>
<evidence type="ECO:0000259" key="2">
    <source>
        <dbReference type="Pfam" id="PF07811"/>
    </source>
</evidence>
<feature type="transmembrane region" description="Helical" evidence="1">
    <location>
        <begin position="21"/>
        <end position="44"/>
    </location>
</feature>
<protein>
    <submittedName>
        <fullName evidence="3">Pilus assembly protein</fullName>
    </submittedName>
</protein>
<proteinExistence type="predicted"/>
<keyword evidence="1" id="KW-1133">Transmembrane helix</keyword>
<accession>A0A3N8QBW2</accession>
<keyword evidence="1" id="KW-0812">Transmembrane</keyword>
<gene>
    <name evidence="3" type="ORF">DF051_00130</name>
</gene>
<keyword evidence="1" id="KW-0472">Membrane</keyword>
<reference evidence="3 4" key="1">
    <citation type="submission" date="2018-08" db="EMBL/GenBank/DDBJ databases">
        <title>Comparative analysis of Burkholderia isolates from Puerto Rico.</title>
        <authorList>
            <person name="Hall C."/>
            <person name="Sahl J."/>
            <person name="Wagner D."/>
        </authorList>
    </citation>
    <scope>NUCLEOTIDE SEQUENCE [LARGE SCALE GENOMIC DNA]</scope>
    <source>
        <strain evidence="3 4">Bp9025</strain>
    </source>
</reference>
<comment type="caution">
    <text evidence="3">The sequence shown here is derived from an EMBL/GenBank/DDBJ whole genome shotgun (WGS) entry which is preliminary data.</text>
</comment>
<dbReference type="RefSeq" id="WP_124575695.1">
    <property type="nucleotide sequence ID" value="NZ_QTQV01000001.1"/>
</dbReference>
<feature type="domain" description="TadE-like" evidence="2">
    <location>
        <begin position="15"/>
        <end position="57"/>
    </location>
</feature>
<organism evidence="3 4">
    <name type="scientific">Burkholderia contaminans</name>
    <dbReference type="NCBI Taxonomy" id="488447"/>
    <lineage>
        <taxon>Bacteria</taxon>
        <taxon>Pseudomonadati</taxon>
        <taxon>Pseudomonadota</taxon>
        <taxon>Betaproteobacteria</taxon>
        <taxon>Burkholderiales</taxon>
        <taxon>Burkholderiaceae</taxon>
        <taxon>Burkholderia</taxon>
        <taxon>Burkholderia cepacia complex</taxon>
    </lineage>
</organism>
<evidence type="ECO:0000313" key="3">
    <source>
        <dbReference type="EMBL" id="RQT21298.1"/>
    </source>
</evidence>
<dbReference type="AlphaFoldDB" id="A0A3N8QBW2"/>
<dbReference type="InterPro" id="IPR012495">
    <property type="entry name" value="TadE-like_dom"/>
</dbReference>
<dbReference type="Proteomes" id="UP000277921">
    <property type="component" value="Unassembled WGS sequence"/>
</dbReference>
<dbReference type="Pfam" id="PF07811">
    <property type="entry name" value="TadE"/>
    <property type="match status" value="1"/>
</dbReference>
<dbReference type="EMBL" id="QTQV01000001">
    <property type="protein sequence ID" value="RQT21298.1"/>
    <property type="molecule type" value="Genomic_DNA"/>
</dbReference>
<sequence>MKRQCQPRSWRRQQGATAVEFALVFPLFFLIMYAIVTYGLIFAVQQGLTLAATEGARTALNYVYESNGSGAQALTDRAKAAQSTAVGLTTWLANVQIPTPVSGACSYDATMYCVTVTVTYPYKTNPLVPSLPLLGLVTPTQLTGTATVQINPATIL</sequence>